<dbReference type="RefSeq" id="WP_157863837.1">
    <property type="nucleotide sequence ID" value="NZ_DAITGN010000085.1"/>
</dbReference>
<reference evidence="1 2" key="1">
    <citation type="journal article" date="2020" name="Biotechnol. Biofuels">
        <title>New insights from the biogas microbiome by comprehensive genome-resolved metagenomics of nearly 1600 species originating from multiple anaerobic digesters.</title>
        <authorList>
            <person name="Campanaro S."/>
            <person name="Treu L."/>
            <person name="Rodriguez-R L.M."/>
            <person name="Kovalovszki A."/>
            <person name="Ziels R.M."/>
            <person name="Maus I."/>
            <person name="Zhu X."/>
            <person name="Kougias P.G."/>
            <person name="Basile A."/>
            <person name="Luo G."/>
            <person name="Schluter A."/>
            <person name="Konstantinidis K.T."/>
            <person name="Angelidaki I."/>
        </authorList>
    </citation>
    <scope>NUCLEOTIDE SEQUENCE [LARGE SCALE GENOMIC DNA]</scope>
    <source>
        <strain evidence="1">AS27yjCOA_157</strain>
    </source>
</reference>
<dbReference type="GeneID" id="10462489"/>
<evidence type="ECO:0000313" key="1">
    <source>
        <dbReference type="EMBL" id="NLJ22908.1"/>
    </source>
</evidence>
<protein>
    <submittedName>
        <fullName evidence="1">Uncharacterized protein</fullName>
    </submittedName>
</protein>
<accession>A0A7K4AIW0</accession>
<name>A0A7K4AIW0_METSH</name>
<dbReference type="AlphaFoldDB" id="A0A7K4AIW0"/>
<comment type="caution">
    <text evidence="1">The sequence shown here is derived from an EMBL/GenBank/DDBJ whole genome shotgun (WGS) entry which is preliminary data.</text>
</comment>
<sequence length="133" mass="15639">MNLEEWNLENMREIPGWEGPVSLSEGAYRYSKYIRWIRLFINAQIDEEVDGGRIAFSGGAVGDCPSFEVRRENGQWMRYEIEMAWTPKGEPVLRLRNYSCWDLVYDRISDGTQIDEKIETICDLVEYLERCLS</sequence>
<proteinExistence type="predicted"/>
<organism evidence="1 2">
    <name type="scientific">Methanothrix soehngenii</name>
    <name type="common">Methanosaeta concilii</name>
    <dbReference type="NCBI Taxonomy" id="2223"/>
    <lineage>
        <taxon>Archaea</taxon>
        <taxon>Methanobacteriati</taxon>
        <taxon>Methanobacteriota</taxon>
        <taxon>Stenosarchaea group</taxon>
        <taxon>Methanomicrobia</taxon>
        <taxon>Methanotrichales</taxon>
        <taxon>Methanotrichaceae</taxon>
        <taxon>Methanothrix</taxon>
    </lineage>
</organism>
<dbReference type="EMBL" id="JAAYUN010000123">
    <property type="protein sequence ID" value="NLJ22908.1"/>
    <property type="molecule type" value="Genomic_DNA"/>
</dbReference>
<dbReference type="Proteomes" id="UP000544742">
    <property type="component" value="Unassembled WGS sequence"/>
</dbReference>
<gene>
    <name evidence="1" type="ORF">GX426_07345</name>
</gene>
<evidence type="ECO:0000313" key="2">
    <source>
        <dbReference type="Proteomes" id="UP000544742"/>
    </source>
</evidence>